<protein>
    <recommendedName>
        <fullName evidence="4">Secreted protein</fullName>
    </recommendedName>
</protein>
<proteinExistence type="predicted"/>
<evidence type="ECO:0000313" key="2">
    <source>
        <dbReference type="EMBL" id="TNN29193.1"/>
    </source>
</evidence>
<keyword evidence="3" id="KW-1185">Reference proteome</keyword>
<dbReference type="AlphaFoldDB" id="A0A4Z2EK53"/>
<dbReference type="Proteomes" id="UP000314294">
    <property type="component" value="Unassembled WGS sequence"/>
</dbReference>
<accession>A0A4Z2EK53</accession>
<gene>
    <name evidence="2" type="ORF">EYF80_060658</name>
</gene>
<dbReference type="EMBL" id="SRLO01005947">
    <property type="protein sequence ID" value="TNN29193.1"/>
    <property type="molecule type" value="Genomic_DNA"/>
</dbReference>
<sequence>MKNTAGARSLTVQALVVQVPVVQAPVVQAPVVQAPVADESLAVEGLHVFGHGQQTVAELQAHLLQLPGVAPQDPHLPPDHHPGRGAARLLHLVHRESRSHMTLWARGQ</sequence>
<comment type="caution">
    <text evidence="2">The sequence shown here is derived from an EMBL/GenBank/DDBJ whole genome shotgun (WGS) entry which is preliminary data.</text>
</comment>
<reference evidence="2 3" key="1">
    <citation type="submission" date="2019-03" db="EMBL/GenBank/DDBJ databases">
        <title>First draft genome of Liparis tanakae, snailfish: a comprehensive survey of snailfish specific genes.</title>
        <authorList>
            <person name="Kim W."/>
            <person name="Song I."/>
            <person name="Jeong J.-H."/>
            <person name="Kim D."/>
            <person name="Kim S."/>
            <person name="Ryu S."/>
            <person name="Song J.Y."/>
            <person name="Lee S.K."/>
        </authorList>
    </citation>
    <scope>NUCLEOTIDE SEQUENCE [LARGE SCALE GENOMIC DNA]</scope>
    <source>
        <tissue evidence="2">Muscle</tissue>
    </source>
</reference>
<keyword evidence="1" id="KW-0732">Signal</keyword>
<feature type="signal peptide" evidence="1">
    <location>
        <begin position="1"/>
        <end position="24"/>
    </location>
</feature>
<evidence type="ECO:0008006" key="4">
    <source>
        <dbReference type="Google" id="ProtNLM"/>
    </source>
</evidence>
<organism evidence="2 3">
    <name type="scientific">Liparis tanakae</name>
    <name type="common">Tanaka's snailfish</name>
    <dbReference type="NCBI Taxonomy" id="230148"/>
    <lineage>
        <taxon>Eukaryota</taxon>
        <taxon>Metazoa</taxon>
        <taxon>Chordata</taxon>
        <taxon>Craniata</taxon>
        <taxon>Vertebrata</taxon>
        <taxon>Euteleostomi</taxon>
        <taxon>Actinopterygii</taxon>
        <taxon>Neopterygii</taxon>
        <taxon>Teleostei</taxon>
        <taxon>Neoteleostei</taxon>
        <taxon>Acanthomorphata</taxon>
        <taxon>Eupercaria</taxon>
        <taxon>Perciformes</taxon>
        <taxon>Cottioidei</taxon>
        <taxon>Cottales</taxon>
        <taxon>Liparidae</taxon>
        <taxon>Liparis</taxon>
    </lineage>
</organism>
<name>A0A4Z2EK53_9TELE</name>
<evidence type="ECO:0000313" key="3">
    <source>
        <dbReference type="Proteomes" id="UP000314294"/>
    </source>
</evidence>
<feature type="chain" id="PRO_5021244753" description="Secreted protein" evidence="1">
    <location>
        <begin position="25"/>
        <end position="108"/>
    </location>
</feature>
<evidence type="ECO:0000256" key="1">
    <source>
        <dbReference type="SAM" id="SignalP"/>
    </source>
</evidence>